<name>A0A1F7GYE5_9BACT</name>
<dbReference type="AlphaFoldDB" id="A0A1F7GYE5"/>
<organism evidence="1 2">
    <name type="scientific">Candidatus Roizmanbacteria bacterium RIFCSPHIGHO2_02_FULL_38_11</name>
    <dbReference type="NCBI Taxonomy" id="1802039"/>
    <lineage>
        <taxon>Bacteria</taxon>
        <taxon>Candidatus Roizmaniibacteriota</taxon>
    </lineage>
</organism>
<protein>
    <submittedName>
        <fullName evidence="1">Uncharacterized protein</fullName>
    </submittedName>
</protein>
<evidence type="ECO:0000313" key="1">
    <source>
        <dbReference type="EMBL" id="OGK23961.1"/>
    </source>
</evidence>
<dbReference type="EMBL" id="MFZO01000040">
    <property type="protein sequence ID" value="OGK23961.1"/>
    <property type="molecule type" value="Genomic_DNA"/>
</dbReference>
<comment type="caution">
    <text evidence="1">The sequence shown here is derived from an EMBL/GenBank/DDBJ whole genome shotgun (WGS) entry which is preliminary data.</text>
</comment>
<reference evidence="1 2" key="1">
    <citation type="journal article" date="2016" name="Nat. Commun.">
        <title>Thousands of microbial genomes shed light on interconnected biogeochemical processes in an aquifer system.</title>
        <authorList>
            <person name="Anantharaman K."/>
            <person name="Brown C.T."/>
            <person name="Hug L.A."/>
            <person name="Sharon I."/>
            <person name="Castelle C.J."/>
            <person name="Probst A.J."/>
            <person name="Thomas B.C."/>
            <person name="Singh A."/>
            <person name="Wilkins M.J."/>
            <person name="Karaoz U."/>
            <person name="Brodie E.L."/>
            <person name="Williams K.H."/>
            <person name="Hubbard S.S."/>
            <person name="Banfield J.F."/>
        </authorList>
    </citation>
    <scope>NUCLEOTIDE SEQUENCE [LARGE SCALE GENOMIC DNA]</scope>
</reference>
<accession>A0A1F7GYE5</accession>
<sequence length="92" mass="10717">MPRYLIEVSHDDNKQACDEAIRVFKMTGSHFLTNADWGCLDDVHKAWITVDLDKKEEALLIVPPSFRQKARVITLNKYAFETVKESFKHHKT</sequence>
<evidence type="ECO:0000313" key="2">
    <source>
        <dbReference type="Proteomes" id="UP000177913"/>
    </source>
</evidence>
<gene>
    <name evidence="1" type="ORF">A3C25_04895</name>
</gene>
<proteinExistence type="predicted"/>
<dbReference type="Proteomes" id="UP000177913">
    <property type="component" value="Unassembled WGS sequence"/>
</dbReference>